<reference evidence="4 5" key="1">
    <citation type="submission" date="2021-12" db="EMBL/GenBank/DDBJ databases">
        <title>Genome sequencing of bacteria with rrn-lacking chromosome and rrn-plasmid.</title>
        <authorList>
            <person name="Anda M."/>
            <person name="Iwasaki W."/>
        </authorList>
    </citation>
    <scope>NUCLEOTIDE SEQUENCE [LARGE SCALE GENOMIC DNA]</scope>
    <source>
        <strain evidence="4 5">NBRC 15940</strain>
    </source>
</reference>
<comment type="caution">
    <text evidence="4">The sequence shown here is derived from an EMBL/GenBank/DDBJ whole genome shotgun (WGS) entry which is preliminary data.</text>
</comment>
<dbReference type="SMART" id="SM00487">
    <property type="entry name" value="DEXDc"/>
    <property type="match status" value="1"/>
</dbReference>
<keyword evidence="1" id="KW-0378">Hydrolase</keyword>
<dbReference type="CDD" id="cd18793">
    <property type="entry name" value="SF2_C_SNF"/>
    <property type="match status" value="1"/>
</dbReference>
<evidence type="ECO:0000259" key="3">
    <source>
        <dbReference type="PROSITE" id="PS51194"/>
    </source>
</evidence>
<dbReference type="InterPro" id="IPR027417">
    <property type="entry name" value="P-loop_NTPase"/>
</dbReference>
<dbReference type="InterPro" id="IPR014001">
    <property type="entry name" value="Helicase_ATP-bd"/>
</dbReference>
<dbReference type="CDD" id="cd18012">
    <property type="entry name" value="DEXQc_arch_SWI2_SNF2"/>
    <property type="match status" value="1"/>
</dbReference>
<dbReference type="Pfam" id="PF00176">
    <property type="entry name" value="SNF2-rel_dom"/>
    <property type="match status" value="1"/>
</dbReference>
<evidence type="ECO:0000259" key="2">
    <source>
        <dbReference type="PROSITE" id="PS51192"/>
    </source>
</evidence>
<dbReference type="PANTHER" id="PTHR10799">
    <property type="entry name" value="SNF2/RAD54 HELICASE FAMILY"/>
    <property type="match status" value="1"/>
</dbReference>
<feature type="domain" description="Helicase ATP-binding" evidence="2">
    <location>
        <begin position="513"/>
        <end position="672"/>
    </location>
</feature>
<accession>A0AAN4VVA8</accession>
<evidence type="ECO:0000313" key="5">
    <source>
        <dbReference type="Proteomes" id="UP001310022"/>
    </source>
</evidence>
<dbReference type="SUPFAM" id="SSF52540">
    <property type="entry name" value="P-loop containing nucleoside triphosphate hydrolases"/>
    <property type="match status" value="2"/>
</dbReference>
<dbReference type="InterPro" id="IPR038718">
    <property type="entry name" value="SNF2-like_sf"/>
</dbReference>
<evidence type="ECO:0000256" key="1">
    <source>
        <dbReference type="ARBA" id="ARBA00022801"/>
    </source>
</evidence>
<dbReference type="InterPro" id="IPR049730">
    <property type="entry name" value="SNF2/RAD54-like_C"/>
</dbReference>
<dbReference type="InterPro" id="IPR001650">
    <property type="entry name" value="Helicase_C-like"/>
</dbReference>
<sequence>MQGDFYRVIFGLKRVPALAVFHGTHIPDSWPNIIGFTSKVNAKDQLIQAPRFLRSKKDFKKSDDAAAYFASGFERIMPLDWLNFLQRKRKPSDYTPKRQELIEAHELMWENRNRLVNLTPYLLPENARPDHPKLHEKARELRWIEHFKLTLEQQKVNQKIQIRARIIYGQRSYQLKKSLGLGLWLCEKDLLVLFPREQALLLHDLKLEETLSLDKKSFHSLDLSVIVRLESQYDIQFPEEWKAARGLKYQALKNRILYLDTLDGFLLIKPRVGYEIGEFYKEFSLSEQQSIMFASPKGTIAFHRDLTGEAAFLDSLTQMHPRFGRQRQNDKFLSFNEALDGFWFLKAIERWKEDGVIVYGETNLKSFNFSAHYPKMMLNSSSGEDWFDLKAEVHFGEQRVAIADIKKAIDRKQNYVMLSDGNRGLLPESWLDQYMDLFRGARITKTGFELSAFDVHLIRRYQEELAQQEHIEKHLEKIDQLKNWHSSETIPELPKDFQATLRPYQQSGFQWLNSLQQIGWGACLADDMGLGKTVQVLAMLLKTHQEHAGQQSLIVVPKSLLFNWQREIEKFAPSLSAYVHQGALRDKSGEAWADYDLLLSTYATVRQDILLLKKQTFLYTILDESQAIKNPAALTTKAIKQLKTRYRLIMTGTPVENNTFDLYAQMDFINPGMLGTMSHFKKTFAQPIDKDKNEHAARQLREMVYPFMLRRKKEEVARDLPEKIETTLYCEMEEEQQQVYDYYKNKIREEILDNESEGGISSPLTVLQGLSKLRQICNSPQLITEGEEVRSSGIKLEMLLSKIKEIHREGHKILVFSFFTGMLDLIEQALHEQNIGTVKLTGKSKDREQLVEQFKTEEDKAAFLISLKAGGFGLNLTEASYVFLVDPWWNPAVEQQAIDRSHRIGQDKTVFTYKLICKNSIEEKILNLQEKKKHLAEELISTDGALLKQLDGAEIAALFE</sequence>
<dbReference type="PROSITE" id="PS51192">
    <property type="entry name" value="HELICASE_ATP_BIND_1"/>
    <property type="match status" value="1"/>
</dbReference>
<dbReference type="RefSeq" id="WP_338235857.1">
    <property type="nucleotide sequence ID" value="NZ_BQKE01000001.1"/>
</dbReference>
<dbReference type="EMBL" id="BQKE01000001">
    <property type="protein sequence ID" value="GJM59959.1"/>
    <property type="molecule type" value="Genomic_DNA"/>
</dbReference>
<dbReference type="InterPro" id="IPR000330">
    <property type="entry name" value="SNF2_N"/>
</dbReference>
<dbReference type="GO" id="GO:0005524">
    <property type="term" value="F:ATP binding"/>
    <property type="evidence" value="ECO:0007669"/>
    <property type="project" value="InterPro"/>
</dbReference>
<feature type="domain" description="Helicase C-terminal" evidence="3">
    <location>
        <begin position="795"/>
        <end position="947"/>
    </location>
</feature>
<name>A0AAN4VVA8_9BACT</name>
<proteinExistence type="predicted"/>
<dbReference type="AlphaFoldDB" id="A0AAN4VVA8"/>
<dbReference type="Proteomes" id="UP001310022">
    <property type="component" value="Unassembled WGS sequence"/>
</dbReference>
<protein>
    <recommendedName>
        <fullName evidence="6">ATP-dependent helicase</fullName>
    </recommendedName>
</protein>
<dbReference type="PROSITE" id="PS51194">
    <property type="entry name" value="HELICASE_CTER"/>
    <property type="match status" value="1"/>
</dbReference>
<dbReference type="Gene3D" id="3.40.50.10810">
    <property type="entry name" value="Tandem AAA-ATPase domain"/>
    <property type="match status" value="1"/>
</dbReference>
<evidence type="ECO:0008006" key="6">
    <source>
        <dbReference type="Google" id="ProtNLM"/>
    </source>
</evidence>
<organism evidence="4 5">
    <name type="scientific">Persicobacter diffluens</name>
    <dbReference type="NCBI Taxonomy" id="981"/>
    <lineage>
        <taxon>Bacteria</taxon>
        <taxon>Pseudomonadati</taxon>
        <taxon>Bacteroidota</taxon>
        <taxon>Cytophagia</taxon>
        <taxon>Cytophagales</taxon>
        <taxon>Persicobacteraceae</taxon>
        <taxon>Persicobacter</taxon>
    </lineage>
</organism>
<gene>
    <name evidence="4" type="ORF">PEDI_05110</name>
</gene>
<keyword evidence="5" id="KW-1185">Reference proteome</keyword>
<dbReference type="GO" id="GO:0016787">
    <property type="term" value="F:hydrolase activity"/>
    <property type="evidence" value="ECO:0007669"/>
    <property type="project" value="UniProtKB-KW"/>
</dbReference>
<dbReference type="Gene3D" id="3.40.50.300">
    <property type="entry name" value="P-loop containing nucleotide triphosphate hydrolases"/>
    <property type="match status" value="1"/>
</dbReference>
<dbReference type="Pfam" id="PF00271">
    <property type="entry name" value="Helicase_C"/>
    <property type="match status" value="1"/>
</dbReference>
<evidence type="ECO:0000313" key="4">
    <source>
        <dbReference type="EMBL" id="GJM59959.1"/>
    </source>
</evidence>
<dbReference type="SMART" id="SM00490">
    <property type="entry name" value="HELICc"/>
    <property type="match status" value="1"/>
</dbReference>